<keyword evidence="1" id="KW-0472">Membrane</keyword>
<organism evidence="3 4">
    <name type="scientific">Candidatus Tagabacteria bacterium CG09_land_8_20_14_0_10_41_14</name>
    <dbReference type="NCBI Taxonomy" id="1975021"/>
    <lineage>
        <taxon>Bacteria</taxon>
        <taxon>Candidatus Tagaibacteriota</taxon>
    </lineage>
</organism>
<feature type="transmembrane region" description="Helical" evidence="1">
    <location>
        <begin position="383"/>
        <end position="411"/>
    </location>
</feature>
<accession>A0A2H0WNX0</accession>
<dbReference type="Proteomes" id="UP000230353">
    <property type="component" value="Unassembled WGS sequence"/>
</dbReference>
<dbReference type="SUPFAM" id="SSF53448">
    <property type="entry name" value="Nucleotide-diphospho-sugar transferases"/>
    <property type="match status" value="1"/>
</dbReference>
<dbReference type="PANTHER" id="PTHR36851:SF1">
    <property type="entry name" value="GLYCO_TRANS_2-LIKE DOMAIN-CONTAINING PROTEIN"/>
    <property type="match status" value="1"/>
</dbReference>
<evidence type="ECO:0000259" key="2">
    <source>
        <dbReference type="Pfam" id="PF13632"/>
    </source>
</evidence>
<evidence type="ECO:0000313" key="3">
    <source>
        <dbReference type="EMBL" id="PIS13619.1"/>
    </source>
</evidence>
<comment type="caution">
    <text evidence="3">The sequence shown here is derived from an EMBL/GenBank/DDBJ whole genome shotgun (WGS) entry which is preliminary data.</text>
</comment>
<sequence length="514" mass="60073">MSFPYYLKIGRASELSGKDRLIYRLLEILPGFLSWGTIIAFILLSWIKPVWVAIFIIAFDVYWFIKTIYLSFHLRANWKRFKHHLSIDWEKRLDNLKWRHLWQMVILPFYKEDFNVVNDACESLLNCGWPNEKMIVVLAAEERAGGGARQISHDILKKFEGKFGHFLITSHPKDISGEMAGKGSNAAWAAERAREEILDKNRIIYENVLVSVFDIDTRVYPQYFSCLAWHFLTAEKPFRSSFQPVPLYNNNIWLAPALSRVVATSGTFWQMIQQERPERLATFSSHSMSFKSLYETGYWQKNMVSEDSRIFWNFLLRYNGNYTVVPLAYPVSMDANLAPSFWKTVVNVYKQQRRWCWGVENVPYLIFGFLKNRRIALRKKIRFVLVQVEGFWSLATNPLLIFMLGWLPLILGGPEFNTTLLSYNLPRITRTLMTVAMLGLVGSAIISLKLLPPRPKKVRFYKKILMVFQWVLIPFTILIFGAMPGLDAQTRLMLGKYMGFWVTPKYRKRTDAID</sequence>
<keyword evidence="1" id="KW-0812">Transmembrane</keyword>
<feature type="transmembrane region" description="Helical" evidence="1">
    <location>
        <begin position="50"/>
        <end position="72"/>
    </location>
</feature>
<evidence type="ECO:0000313" key="4">
    <source>
        <dbReference type="Proteomes" id="UP000230353"/>
    </source>
</evidence>
<dbReference type="Gene3D" id="3.90.550.10">
    <property type="entry name" value="Spore Coat Polysaccharide Biosynthesis Protein SpsA, Chain A"/>
    <property type="match status" value="1"/>
</dbReference>
<feature type="transmembrane region" description="Helical" evidence="1">
    <location>
        <begin position="464"/>
        <end position="483"/>
    </location>
</feature>
<dbReference type="InterPro" id="IPR001173">
    <property type="entry name" value="Glyco_trans_2-like"/>
</dbReference>
<dbReference type="AlphaFoldDB" id="A0A2H0WNX0"/>
<feature type="transmembrane region" description="Helical" evidence="1">
    <location>
        <begin position="21"/>
        <end position="44"/>
    </location>
</feature>
<proteinExistence type="predicted"/>
<name>A0A2H0WNX0_9BACT</name>
<evidence type="ECO:0000256" key="1">
    <source>
        <dbReference type="SAM" id="Phobius"/>
    </source>
</evidence>
<dbReference type="PANTHER" id="PTHR36851">
    <property type="entry name" value="UNNAMED PRODUCT"/>
    <property type="match status" value="1"/>
</dbReference>
<dbReference type="InterPro" id="IPR029044">
    <property type="entry name" value="Nucleotide-diphossugar_trans"/>
</dbReference>
<dbReference type="Pfam" id="PF13632">
    <property type="entry name" value="Glyco_trans_2_3"/>
    <property type="match status" value="1"/>
</dbReference>
<reference evidence="4" key="1">
    <citation type="submission" date="2017-09" db="EMBL/GenBank/DDBJ databases">
        <title>Depth-based differentiation of microbial function through sediment-hosted aquifers and enrichment of novel symbionts in the deep terrestrial subsurface.</title>
        <authorList>
            <person name="Probst A.J."/>
            <person name="Ladd B."/>
            <person name="Jarett J.K."/>
            <person name="Geller-Mcgrath D.E."/>
            <person name="Sieber C.M.K."/>
            <person name="Emerson J.B."/>
            <person name="Anantharaman K."/>
            <person name="Thomas B.C."/>
            <person name="Malmstrom R."/>
            <person name="Stieglmeier M."/>
            <person name="Klingl A."/>
            <person name="Woyke T."/>
            <person name="Ryan C.M."/>
            <person name="Banfield J.F."/>
        </authorList>
    </citation>
    <scope>NUCLEOTIDE SEQUENCE [LARGE SCALE GENOMIC DNA]</scope>
</reference>
<feature type="transmembrane region" description="Helical" evidence="1">
    <location>
        <begin position="431"/>
        <end position="452"/>
    </location>
</feature>
<gene>
    <name evidence="3" type="ORF">COT67_00705</name>
</gene>
<keyword evidence="1" id="KW-1133">Transmembrane helix</keyword>
<feature type="domain" description="Glycosyltransferase 2-like" evidence="2">
    <location>
        <begin position="210"/>
        <end position="410"/>
    </location>
</feature>
<protein>
    <recommendedName>
        <fullName evidence="2">Glycosyltransferase 2-like domain-containing protein</fullName>
    </recommendedName>
</protein>
<dbReference type="EMBL" id="PEZL01000010">
    <property type="protein sequence ID" value="PIS13619.1"/>
    <property type="molecule type" value="Genomic_DNA"/>
</dbReference>